<proteinExistence type="predicted"/>
<accession>A0ABT8FKW0</accession>
<feature type="domain" description="Elongation factor G-binding protein C-terminal treble-clef zinc-finger" evidence="1">
    <location>
        <begin position="8"/>
        <end position="162"/>
    </location>
</feature>
<organism evidence="2 3">
    <name type="scientific">Nocardioides oceani</name>
    <dbReference type="NCBI Taxonomy" id="3058369"/>
    <lineage>
        <taxon>Bacteria</taxon>
        <taxon>Bacillati</taxon>
        <taxon>Actinomycetota</taxon>
        <taxon>Actinomycetes</taxon>
        <taxon>Propionibacteriales</taxon>
        <taxon>Nocardioidaceae</taxon>
        <taxon>Nocardioides</taxon>
    </lineage>
</organism>
<evidence type="ECO:0000313" key="2">
    <source>
        <dbReference type="EMBL" id="MDN4175321.1"/>
    </source>
</evidence>
<comment type="caution">
    <text evidence="2">The sequence shown here is derived from an EMBL/GenBank/DDBJ whole genome shotgun (WGS) entry which is preliminary data.</text>
</comment>
<name>A0ABT8FKW0_9ACTN</name>
<reference evidence="2" key="1">
    <citation type="submission" date="2023-06" db="EMBL/GenBank/DDBJ databases">
        <title>Draft genome sequence of Nocardioides sp. SOB77.</title>
        <authorList>
            <person name="Zhang G."/>
        </authorList>
    </citation>
    <scope>NUCLEOTIDE SEQUENCE</scope>
    <source>
        <strain evidence="2">SOB77</strain>
    </source>
</reference>
<keyword evidence="3" id="KW-1185">Reference proteome</keyword>
<protein>
    <submittedName>
        <fullName evidence="2">FBP domain-containing protein</fullName>
    </submittedName>
</protein>
<sequence length="166" mass="18051">MRPVTEREVRASFVNASRGEASRLRLPDLADQPWDDLDFLGWVDERAPLQCYVVLAPEDGEAVGIQLRRSQGGAGPRRARMCSLCLTTHPGQGAALLVAPRAGRSGRDGNSVGIDACVDLACSAYVRGLRPLPALMRVPETLSTEERAARLRRNLETFVARVRASA</sequence>
<gene>
    <name evidence="2" type="ORF">QWY28_20315</name>
</gene>
<dbReference type="Pfam" id="PF16571">
    <property type="entry name" value="FBP_C"/>
    <property type="match status" value="1"/>
</dbReference>
<dbReference type="Proteomes" id="UP001168620">
    <property type="component" value="Unassembled WGS sequence"/>
</dbReference>
<dbReference type="RefSeq" id="WP_300954552.1">
    <property type="nucleotide sequence ID" value="NZ_JAUHJQ010000012.1"/>
</dbReference>
<dbReference type="InterPro" id="IPR032330">
    <property type="entry name" value="EF-G-binding_C"/>
</dbReference>
<dbReference type="EMBL" id="JAUHJQ010000012">
    <property type="protein sequence ID" value="MDN4175321.1"/>
    <property type="molecule type" value="Genomic_DNA"/>
</dbReference>
<evidence type="ECO:0000259" key="1">
    <source>
        <dbReference type="Pfam" id="PF16571"/>
    </source>
</evidence>
<evidence type="ECO:0000313" key="3">
    <source>
        <dbReference type="Proteomes" id="UP001168620"/>
    </source>
</evidence>